<comment type="caution">
    <text evidence="1">The sequence shown here is derived from an EMBL/GenBank/DDBJ whole genome shotgun (WGS) entry which is preliminary data.</text>
</comment>
<name>A0A443PHA6_9MAGN</name>
<dbReference type="OrthoDB" id="2446218at2759"/>
<dbReference type="InterPro" id="IPR012340">
    <property type="entry name" value="NA-bd_OB-fold"/>
</dbReference>
<evidence type="ECO:0000313" key="2">
    <source>
        <dbReference type="Proteomes" id="UP000283530"/>
    </source>
</evidence>
<evidence type="ECO:0000313" key="1">
    <source>
        <dbReference type="EMBL" id="RWR90122.1"/>
    </source>
</evidence>
<protein>
    <submittedName>
        <fullName evidence="1">Uncharacterized protein</fullName>
    </submittedName>
</protein>
<keyword evidence="2" id="KW-1185">Reference proteome</keyword>
<dbReference type="EMBL" id="QPKB01000008">
    <property type="protein sequence ID" value="RWR90122.1"/>
    <property type="molecule type" value="Genomic_DNA"/>
</dbReference>
<accession>A0A443PHA6</accession>
<proteinExistence type="predicted"/>
<dbReference type="AlphaFoldDB" id="A0A443PHA6"/>
<sequence length="431" mass="48635">MAAIGWYGPLIDLSQAASHRGDYVQLLVFVHTCRPIQKHKSSNANEREPPISRTDIHVGDDTRSYFSVSIWNKHMGSMISAGDIVLLQNVKIVKYGDVFGATTVQFSSLLQLVHPYELLASKGMDELLMDCRVGRTTKEKLKKVIEWVQRAGSTLHYLQQTHSYQQKEQLPKNWKSHEQRKSRECISIAELSSLTDSCNAIFHACIDDIYLRGFEKETMFSKRLHMMEDSKIVEDLICTGCKLCSTPIDSGSSVNQNIVSFYCQKSSNYVHAVSFIYRPFLLRVGDQLENVPLLVKNKAAEVLFGNITAETVYTCFQEQQKSRLIPDFLGNLKRVIHSKASEGEVADSVLLSETNVSQQLRNAGLAKGKEVRKKPNFHGIWLILVKMLLQKGNNSPLKFEVTVDCGLHEENGRFELVALSMPCYRTNGAPD</sequence>
<reference evidence="1 2" key="1">
    <citation type="journal article" date="2019" name="Nat. Plants">
        <title>Stout camphor tree genome fills gaps in understanding of flowering plant genome evolution.</title>
        <authorList>
            <person name="Chaw S.M."/>
            <person name="Liu Y.C."/>
            <person name="Wu Y.W."/>
            <person name="Wang H.Y."/>
            <person name="Lin C.I."/>
            <person name="Wu C.S."/>
            <person name="Ke H.M."/>
            <person name="Chang L.Y."/>
            <person name="Hsu C.Y."/>
            <person name="Yang H.T."/>
            <person name="Sudianto E."/>
            <person name="Hsu M.H."/>
            <person name="Wu K.P."/>
            <person name="Wang L.N."/>
            <person name="Leebens-Mack J.H."/>
            <person name="Tsai I.J."/>
        </authorList>
    </citation>
    <scope>NUCLEOTIDE SEQUENCE [LARGE SCALE GENOMIC DNA]</scope>
    <source>
        <strain evidence="2">cv. Chaw 1501</strain>
        <tissue evidence="1">Young leaves</tissue>
    </source>
</reference>
<dbReference type="Gene3D" id="2.40.50.140">
    <property type="entry name" value="Nucleic acid-binding proteins"/>
    <property type="match status" value="1"/>
</dbReference>
<gene>
    <name evidence="1" type="ORF">CKAN_01920300</name>
</gene>
<organism evidence="1 2">
    <name type="scientific">Cinnamomum micranthum f. kanehirae</name>
    <dbReference type="NCBI Taxonomy" id="337451"/>
    <lineage>
        <taxon>Eukaryota</taxon>
        <taxon>Viridiplantae</taxon>
        <taxon>Streptophyta</taxon>
        <taxon>Embryophyta</taxon>
        <taxon>Tracheophyta</taxon>
        <taxon>Spermatophyta</taxon>
        <taxon>Magnoliopsida</taxon>
        <taxon>Magnoliidae</taxon>
        <taxon>Laurales</taxon>
        <taxon>Lauraceae</taxon>
        <taxon>Cinnamomum</taxon>
    </lineage>
</organism>
<dbReference type="PANTHER" id="PTHR38542:SF2">
    <property type="entry name" value="REPLICATION FACTOR A C-TERMINAL DOMAIN-CONTAINING PROTEIN"/>
    <property type="match status" value="1"/>
</dbReference>
<dbReference type="Proteomes" id="UP000283530">
    <property type="component" value="Unassembled WGS sequence"/>
</dbReference>
<dbReference type="PANTHER" id="PTHR38542">
    <property type="entry name" value="OS04G0450500 PROTEIN"/>
    <property type="match status" value="1"/>
</dbReference>